<keyword evidence="2" id="KW-1185">Reference proteome</keyword>
<gene>
    <name evidence="1" type="ORF">Moror_13060</name>
</gene>
<name>V2XMT1_MONRO</name>
<organism evidence="1 2">
    <name type="scientific">Moniliophthora roreri (strain MCA 2997)</name>
    <name type="common">Cocoa frosty pod rot fungus</name>
    <name type="synonym">Crinipellis roreri</name>
    <dbReference type="NCBI Taxonomy" id="1381753"/>
    <lineage>
        <taxon>Eukaryota</taxon>
        <taxon>Fungi</taxon>
        <taxon>Dikarya</taxon>
        <taxon>Basidiomycota</taxon>
        <taxon>Agaricomycotina</taxon>
        <taxon>Agaricomycetes</taxon>
        <taxon>Agaricomycetidae</taxon>
        <taxon>Agaricales</taxon>
        <taxon>Marasmiineae</taxon>
        <taxon>Marasmiaceae</taxon>
        <taxon>Moniliophthora</taxon>
    </lineage>
</organism>
<dbReference type="Proteomes" id="UP000017559">
    <property type="component" value="Unassembled WGS sequence"/>
</dbReference>
<dbReference type="HOGENOM" id="CLU_1190172_0_0_1"/>
<protein>
    <submittedName>
        <fullName evidence="1">Uncharacterized protein</fullName>
    </submittedName>
</protein>
<evidence type="ECO:0000313" key="2">
    <source>
        <dbReference type="Proteomes" id="UP000017559"/>
    </source>
</evidence>
<proteinExistence type="predicted"/>
<dbReference type="OrthoDB" id="2835861at2759"/>
<sequence>MESPSQAWEKLGPVLDTLVALVKDWLHGIIDALHLYRLLIGIQPPHPNYPLPVEFPLGPSISQTFTWVQILDDAKQIRMSFRVELGFSEGNVERWEPIMWSVYSGNVVLGSLQLDRRVYADYQFSRACLDPIFVLENLLQAITLRQRIIVSTRIVMLQPKTPAPFGWRVWNEIVEIPEILPFLSSVASTHRTSILPRAPVMIIFHPQVSVKPAIQALHVRASPCYTWLMSRTY</sequence>
<dbReference type="EMBL" id="AWSO01000174">
    <property type="protein sequence ID" value="ESK93810.1"/>
    <property type="molecule type" value="Genomic_DNA"/>
</dbReference>
<dbReference type="AlphaFoldDB" id="V2XMT1"/>
<reference evidence="1 2" key="1">
    <citation type="journal article" date="2014" name="BMC Genomics">
        <title>Genome and secretome analysis of the hemibiotrophic fungal pathogen, Moniliophthora roreri, which causes frosty pod rot disease of cacao: mechanisms of the biotrophic and necrotrophic phases.</title>
        <authorList>
            <person name="Meinhardt L.W."/>
            <person name="Costa G.G.L."/>
            <person name="Thomazella D.P.T."/>
            <person name="Teixeira P.J.P.L."/>
            <person name="Carazzolle M.F."/>
            <person name="Schuster S.C."/>
            <person name="Carlson J.E."/>
            <person name="Guiltinan M.J."/>
            <person name="Mieczkowski P."/>
            <person name="Farmer A."/>
            <person name="Ramaraj T."/>
            <person name="Crozier J."/>
            <person name="Davis R.E."/>
            <person name="Shao J."/>
            <person name="Melnick R.L."/>
            <person name="Pereira G.A.G."/>
            <person name="Bailey B.A."/>
        </authorList>
    </citation>
    <scope>NUCLEOTIDE SEQUENCE [LARGE SCALE GENOMIC DNA]</scope>
    <source>
        <strain evidence="1 2">MCA 2997</strain>
    </source>
</reference>
<comment type="caution">
    <text evidence="1">The sequence shown here is derived from an EMBL/GenBank/DDBJ whole genome shotgun (WGS) entry which is preliminary data.</text>
</comment>
<dbReference type="KEGG" id="mrr:Moror_13060"/>
<accession>V2XMT1</accession>
<evidence type="ECO:0000313" key="1">
    <source>
        <dbReference type="EMBL" id="ESK93810.1"/>
    </source>
</evidence>